<evidence type="ECO:0000256" key="2">
    <source>
        <dbReference type="ARBA" id="ARBA00023015"/>
    </source>
</evidence>
<proteinExistence type="inferred from homology"/>
<dbReference type="SUPFAM" id="SSF88659">
    <property type="entry name" value="Sigma3 and sigma4 domains of RNA polymerase sigma factors"/>
    <property type="match status" value="1"/>
</dbReference>
<feature type="domain" description="RNA polymerase sigma-70 region 2" evidence="5">
    <location>
        <begin position="30"/>
        <end position="92"/>
    </location>
</feature>
<dbReference type="Pfam" id="PF08281">
    <property type="entry name" value="Sigma70_r4_2"/>
    <property type="match status" value="1"/>
</dbReference>
<dbReference type="EMBL" id="CP120682">
    <property type="protein sequence ID" value="WKN34648.1"/>
    <property type="molecule type" value="Genomic_DNA"/>
</dbReference>
<evidence type="ECO:0000259" key="5">
    <source>
        <dbReference type="Pfam" id="PF04542"/>
    </source>
</evidence>
<reference evidence="7" key="1">
    <citation type="journal article" date="2023" name="Comput. Struct. Biotechnol. J.">
        <title>Discovery of a novel marine Bacteroidetes with a rich repertoire of carbohydrate-active enzymes.</title>
        <authorList>
            <person name="Chen B."/>
            <person name="Liu G."/>
            <person name="Chen Q."/>
            <person name="Wang H."/>
            <person name="Liu L."/>
            <person name="Tang K."/>
        </authorList>
    </citation>
    <scope>NUCLEOTIDE SEQUENCE</scope>
    <source>
        <strain evidence="7">TK19036</strain>
    </source>
</reference>
<dbReference type="GO" id="GO:0006352">
    <property type="term" value="P:DNA-templated transcription initiation"/>
    <property type="evidence" value="ECO:0007669"/>
    <property type="project" value="InterPro"/>
</dbReference>
<dbReference type="Gene3D" id="1.10.1740.10">
    <property type="match status" value="1"/>
</dbReference>
<dbReference type="Gene3D" id="1.10.10.10">
    <property type="entry name" value="Winged helix-like DNA-binding domain superfamily/Winged helix DNA-binding domain"/>
    <property type="match status" value="1"/>
</dbReference>
<organism evidence="7">
    <name type="scientific">Roseihalotalea indica</name>
    <dbReference type="NCBI Taxonomy" id="2867963"/>
    <lineage>
        <taxon>Bacteria</taxon>
        <taxon>Pseudomonadati</taxon>
        <taxon>Bacteroidota</taxon>
        <taxon>Cytophagia</taxon>
        <taxon>Cytophagales</taxon>
        <taxon>Catalimonadaceae</taxon>
        <taxon>Roseihalotalea</taxon>
    </lineage>
</organism>
<dbReference type="Pfam" id="PF04542">
    <property type="entry name" value="Sigma70_r2"/>
    <property type="match status" value="1"/>
</dbReference>
<dbReference type="SUPFAM" id="SSF88946">
    <property type="entry name" value="Sigma2 domain of RNA polymerase sigma factors"/>
    <property type="match status" value="1"/>
</dbReference>
<keyword evidence="4" id="KW-0804">Transcription</keyword>
<dbReference type="InterPro" id="IPR039425">
    <property type="entry name" value="RNA_pol_sigma-70-like"/>
</dbReference>
<reference evidence="7" key="2">
    <citation type="journal article" date="2024" name="Antonie Van Leeuwenhoek">
        <title>Roseihalotalea indica gen. nov., sp. nov., a halophilic Bacteroidetes from mesopelagic Southwest Indian Ocean with higher carbohydrate metabolic potential.</title>
        <authorList>
            <person name="Chen B."/>
            <person name="Zhang M."/>
            <person name="Lin D."/>
            <person name="Ye J."/>
            <person name="Tang K."/>
        </authorList>
    </citation>
    <scope>NUCLEOTIDE SEQUENCE</scope>
    <source>
        <strain evidence="7">TK19036</strain>
    </source>
</reference>
<dbReference type="InterPro" id="IPR014284">
    <property type="entry name" value="RNA_pol_sigma-70_dom"/>
</dbReference>
<dbReference type="PANTHER" id="PTHR43133">
    <property type="entry name" value="RNA POLYMERASE ECF-TYPE SIGMA FACTO"/>
    <property type="match status" value="1"/>
</dbReference>
<dbReference type="InterPro" id="IPR007627">
    <property type="entry name" value="RNA_pol_sigma70_r2"/>
</dbReference>
<sequence length="198" mass="23496">MQPNGDTKDRHLLIKLREGNQEAFNALFFAYEPVLYTYALKLTHHTEDAKEIVQEVFIKVWEKRYETDSKRNFGGYLYTIAKHLVYNKAKRRVYDFAYKEYLTKQRTPVALDTENHIQFNELNELIHTASQKLPPTRRKVFTLSRRDGLSNQEIANQLDTSTSNVKNHINKALRFLKEQIQIHEMIPLIFLSYIPLFF</sequence>
<dbReference type="NCBIfam" id="TIGR02937">
    <property type="entry name" value="sigma70-ECF"/>
    <property type="match status" value="1"/>
</dbReference>
<comment type="similarity">
    <text evidence="1">Belongs to the sigma-70 factor family. ECF subfamily.</text>
</comment>
<gene>
    <name evidence="7" type="ORF">K4G66_19940</name>
</gene>
<evidence type="ECO:0000256" key="3">
    <source>
        <dbReference type="ARBA" id="ARBA00023082"/>
    </source>
</evidence>
<keyword evidence="3" id="KW-0731">Sigma factor</keyword>
<dbReference type="NCBIfam" id="TIGR02985">
    <property type="entry name" value="Sig70_bacteroi1"/>
    <property type="match status" value="1"/>
</dbReference>
<dbReference type="InterPro" id="IPR036388">
    <property type="entry name" value="WH-like_DNA-bd_sf"/>
</dbReference>
<dbReference type="InterPro" id="IPR013324">
    <property type="entry name" value="RNA_pol_sigma_r3/r4-like"/>
</dbReference>
<name>A0AA49GIL0_9BACT</name>
<evidence type="ECO:0000313" key="7">
    <source>
        <dbReference type="EMBL" id="WKN34648.1"/>
    </source>
</evidence>
<evidence type="ECO:0000256" key="4">
    <source>
        <dbReference type="ARBA" id="ARBA00023163"/>
    </source>
</evidence>
<dbReference type="InterPro" id="IPR014327">
    <property type="entry name" value="RNA_pol_sigma70_bacteroid"/>
</dbReference>
<evidence type="ECO:0000256" key="1">
    <source>
        <dbReference type="ARBA" id="ARBA00010641"/>
    </source>
</evidence>
<evidence type="ECO:0000259" key="6">
    <source>
        <dbReference type="Pfam" id="PF08281"/>
    </source>
</evidence>
<protein>
    <submittedName>
        <fullName evidence="7">RNA polymerase sigma-70 factor</fullName>
    </submittedName>
</protein>
<dbReference type="InterPro" id="IPR013249">
    <property type="entry name" value="RNA_pol_sigma70_r4_t2"/>
</dbReference>
<dbReference type="PANTHER" id="PTHR43133:SF46">
    <property type="entry name" value="RNA POLYMERASE SIGMA-70 FACTOR ECF SUBFAMILY"/>
    <property type="match status" value="1"/>
</dbReference>
<dbReference type="AlphaFoldDB" id="A0AA49GIL0"/>
<accession>A0AA49GIL0</accession>
<dbReference type="GO" id="GO:0016987">
    <property type="term" value="F:sigma factor activity"/>
    <property type="evidence" value="ECO:0007669"/>
    <property type="project" value="UniProtKB-KW"/>
</dbReference>
<dbReference type="GO" id="GO:0003677">
    <property type="term" value="F:DNA binding"/>
    <property type="evidence" value="ECO:0007669"/>
    <property type="project" value="InterPro"/>
</dbReference>
<dbReference type="InterPro" id="IPR013325">
    <property type="entry name" value="RNA_pol_sigma_r2"/>
</dbReference>
<keyword evidence="2" id="KW-0805">Transcription regulation</keyword>
<feature type="domain" description="RNA polymerase sigma factor 70 region 4 type 2" evidence="6">
    <location>
        <begin position="124"/>
        <end position="176"/>
    </location>
</feature>